<dbReference type="InterPro" id="IPR052739">
    <property type="entry name" value="FAAH2"/>
</dbReference>
<evidence type="ECO:0000313" key="2">
    <source>
        <dbReference type="Proteomes" id="UP000663842"/>
    </source>
</evidence>
<dbReference type="EMBL" id="CAJOBF010022253">
    <property type="protein sequence ID" value="CAF4390682.1"/>
    <property type="molecule type" value="Genomic_DNA"/>
</dbReference>
<protein>
    <submittedName>
        <fullName evidence="1">Uncharacterized protein</fullName>
    </submittedName>
</protein>
<dbReference type="PANTHER" id="PTHR43372:SF4">
    <property type="entry name" value="FATTY-ACID AMIDE HYDROLASE 2"/>
    <property type="match status" value="1"/>
</dbReference>
<dbReference type="GO" id="GO:0012505">
    <property type="term" value="C:endomembrane system"/>
    <property type="evidence" value="ECO:0007669"/>
    <property type="project" value="TreeGrafter"/>
</dbReference>
<organism evidence="1 2">
    <name type="scientific">Rotaria magnacalcarata</name>
    <dbReference type="NCBI Taxonomy" id="392030"/>
    <lineage>
        <taxon>Eukaryota</taxon>
        <taxon>Metazoa</taxon>
        <taxon>Spiralia</taxon>
        <taxon>Gnathifera</taxon>
        <taxon>Rotifera</taxon>
        <taxon>Eurotatoria</taxon>
        <taxon>Bdelloidea</taxon>
        <taxon>Philodinida</taxon>
        <taxon>Philodinidae</taxon>
        <taxon>Rotaria</taxon>
    </lineage>
</organism>
<dbReference type="Proteomes" id="UP000663842">
    <property type="component" value="Unassembled WGS sequence"/>
</dbReference>
<name>A0A820NFL4_9BILA</name>
<feature type="non-terminal residue" evidence="1">
    <location>
        <position position="1"/>
    </location>
</feature>
<comment type="caution">
    <text evidence="1">The sequence shown here is derived from an EMBL/GenBank/DDBJ whole genome shotgun (WGS) entry which is preliminary data.</text>
</comment>
<evidence type="ECO:0000313" key="1">
    <source>
        <dbReference type="EMBL" id="CAF4390682.1"/>
    </source>
</evidence>
<sequence>MYIFIFFGRYYSICARIVSNAGEEPEAVEQLQEFLTTGPMCRFAKDLTPMYKVLAASNVRLLTLDKK</sequence>
<reference evidence="1" key="1">
    <citation type="submission" date="2021-02" db="EMBL/GenBank/DDBJ databases">
        <authorList>
            <person name="Nowell W R."/>
        </authorList>
    </citation>
    <scope>NUCLEOTIDE SEQUENCE</scope>
</reference>
<proteinExistence type="predicted"/>
<accession>A0A820NFL4</accession>
<gene>
    <name evidence="1" type="ORF">UXM345_LOCUS37819</name>
</gene>
<dbReference type="PANTHER" id="PTHR43372">
    <property type="entry name" value="FATTY-ACID AMIDE HYDROLASE"/>
    <property type="match status" value="1"/>
</dbReference>
<dbReference type="AlphaFoldDB" id="A0A820NFL4"/>